<protein>
    <submittedName>
        <fullName evidence="2">Cortical patch protein</fullName>
    </submittedName>
</protein>
<dbReference type="OrthoDB" id="5419460at2759"/>
<dbReference type="GO" id="GO:0032185">
    <property type="term" value="P:septin cytoskeleton organization"/>
    <property type="evidence" value="ECO:0007669"/>
    <property type="project" value="TreeGrafter"/>
</dbReference>
<dbReference type="Gene3D" id="1.20.140.150">
    <property type="match status" value="1"/>
</dbReference>
<dbReference type="GO" id="GO:0045121">
    <property type="term" value="C:membrane raft"/>
    <property type="evidence" value="ECO:0007669"/>
    <property type="project" value="TreeGrafter"/>
</dbReference>
<reference evidence="2 3" key="1">
    <citation type="journal article" date="2016" name="Genome Biol. Evol.">
        <title>Divergent and convergent evolution of fungal pathogenicity.</title>
        <authorList>
            <person name="Shang Y."/>
            <person name="Xiao G."/>
            <person name="Zheng P."/>
            <person name="Cen K."/>
            <person name="Zhan S."/>
            <person name="Wang C."/>
        </authorList>
    </citation>
    <scope>NUCLEOTIDE SEQUENCE [LARGE SCALE GENOMIC DNA]</scope>
    <source>
        <strain evidence="2 3">RCEF 2490</strain>
    </source>
</reference>
<keyword evidence="1" id="KW-1133">Transmembrane helix</keyword>
<dbReference type="EMBL" id="AZGY01000008">
    <property type="protein sequence ID" value="KZZ96107.1"/>
    <property type="molecule type" value="Genomic_DNA"/>
</dbReference>
<evidence type="ECO:0000256" key="1">
    <source>
        <dbReference type="SAM" id="Phobius"/>
    </source>
</evidence>
<dbReference type="GO" id="GO:0031505">
    <property type="term" value="P:fungal-type cell wall organization"/>
    <property type="evidence" value="ECO:0007669"/>
    <property type="project" value="TreeGrafter"/>
</dbReference>
<proteinExistence type="predicted"/>
<dbReference type="Proteomes" id="UP000078544">
    <property type="component" value="Unassembled WGS sequence"/>
</dbReference>
<organism evidence="2 3">
    <name type="scientific">Moelleriella libera RCEF 2490</name>
    <dbReference type="NCBI Taxonomy" id="1081109"/>
    <lineage>
        <taxon>Eukaryota</taxon>
        <taxon>Fungi</taxon>
        <taxon>Dikarya</taxon>
        <taxon>Ascomycota</taxon>
        <taxon>Pezizomycotina</taxon>
        <taxon>Sordariomycetes</taxon>
        <taxon>Hypocreomycetidae</taxon>
        <taxon>Hypocreales</taxon>
        <taxon>Clavicipitaceae</taxon>
        <taxon>Moelleriella</taxon>
    </lineage>
</organism>
<sequence length="246" mass="26868">MVKNFPIGLGGLILLGTSILFLFFTILPGVSDVTPLNKTYFLRATTGGITGARQFSQWTYFYICGDDNLDCRDAKAALPFGYAWDSNANNVPDGLGGGYGSGTTSFKQFYMWRFGWVFIIITLFFEVLAFFSGFLACCGRLGSAISFFVAGLALVCHSVASALFTSTFVIARNKFQDAGREASLGRYGFGWVWGSFAALFIATVLFATGIRGDKSRAAATTSGGGFFRRNRSTRSFEGRRVKEEYS</sequence>
<feature type="transmembrane region" description="Helical" evidence="1">
    <location>
        <begin position="191"/>
        <end position="210"/>
    </location>
</feature>
<dbReference type="InterPro" id="IPR009571">
    <property type="entry name" value="SUR7/Rim9-like_fungi"/>
</dbReference>
<accession>A0A168C3R5</accession>
<keyword evidence="1" id="KW-0812">Transmembrane</keyword>
<keyword evidence="3" id="KW-1185">Reference proteome</keyword>
<dbReference type="GO" id="GO:0005938">
    <property type="term" value="C:cell cortex"/>
    <property type="evidence" value="ECO:0007669"/>
    <property type="project" value="TreeGrafter"/>
</dbReference>
<evidence type="ECO:0000313" key="2">
    <source>
        <dbReference type="EMBL" id="KZZ96107.1"/>
    </source>
</evidence>
<name>A0A168C3R5_9HYPO</name>
<feature type="transmembrane region" description="Helical" evidence="1">
    <location>
        <begin position="147"/>
        <end position="171"/>
    </location>
</feature>
<feature type="transmembrane region" description="Helical" evidence="1">
    <location>
        <begin position="114"/>
        <end position="135"/>
    </location>
</feature>
<evidence type="ECO:0000313" key="3">
    <source>
        <dbReference type="Proteomes" id="UP000078544"/>
    </source>
</evidence>
<dbReference type="GO" id="GO:0030866">
    <property type="term" value="P:cortical actin cytoskeleton organization"/>
    <property type="evidence" value="ECO:0007669"/>
    <property type="project" value="TreeGrafter"/>
</dbReference>
<comment type="caution">
    <text evidence="2">The sequence shown here is derived from an EMBL/GenBank/DDBJ whole genome shotgun (WGS) entry which is preliminary data.</text>
</comment>
<dbReference type="AlphaFoldDB" id="A0A168C3R5"/>
<dbReference type="PANTHER" id="PTHR36414">
    <property type="entry name" value="PROTEIN SUR7"/>
    <property type="match status" value="1"/>
</dbReference>
<dbReference type="Pfam" id="PF06687">
    <property type="entry name" value="SUR7"/>
    <property type="match status" value="1"/>
</dbReference>
<dbReference type="GO" id="GO:0005886">
    <property type="term" value="C:plasma membrane"/>
    <property type="evidence" value="ECO:0007669"/>
    <property type="project" value="InterPro"/>
</dbReference>
<keyword evidence="1" id="KW-0472">Membrane</keyword>
<dbReference type="PANTHER" id="PTHR36414:SF1">
    <property type="entry name" value="PROTEIN SUR7"/>
    <property type="match status" value="1"/>
</dbReference>
<gene>
    <name evidence="2" type="ORF">AAL_04403</name>
</gene>
<dbReference type="GO" id="GO:0006897">
    <property type="term" value="P:endocytosis"/>
    <property type="evidence" value="ECO:0007669"/>
    <property type="project" value="TreeGrafter"/>
</dbReference>
<feature type="transmembrane region" description="Helical" evidence="1">
    <location>
        <begin position="7"/>
        <end position="27"/>
    </location>
</feature>